<evidence type="ECO:0000313" key="2">
    <source>
        <dbReference type="Proteomes" id="UP001320460"/>
    </source>
</evidence>
<dbReference type="EMBL" id="AP025334">
    <property type="protein sequence ID" value="BDD51817.1"/>
    <property type="molecule type" value="Genomic_DNA"/>
</dbReference>
<dbReference type="Proteomes" id="UP001320460">
    <property type="component" value="Chromosome"/>
</dbReference>
<accession>A0ABN6LRF9</accession>
<protein>
    <submittedName>
        <fullName evidence="1">Phage tail protein</fullName>
    </submittedName>
</protein>
<dbReference type="RefSeq" id="WP_041852387.1">
    <property type="nucleotide sequence ID" value="NZ_AP025334.1"/>
</dbReference>
<dbReference type="InterPro" id="IPR010265">
    <property type="entry name" value="Phage_lambda_TipM"/>
</dbReference>
<gene>
    <name evidence="1" type="ORF">PDTA9734_33040</name>
</gene>
<sequence length="112" mass="12668">MTDTFTWRTRKTAQGTESVRTLQAQFGDGYKQVSGTGINDKSETWDLDWTGKRSDAAVLRAFLLSHVTTSFWWTNPWGEKKLYRVKADSFSVSFPSGTKATVAFKFEQAFAP</sequence>
<dbReference type="Pfam" id="PF05939">
    <property type="entry name" value="Phage_min_tail"/>
    <property type="match status" value="1"/>
</dbReference>
<keyword evidence="2" id="KW-1185">Reference proteome</keyword>
<name>A0ABN6LRF9_9ENTR</name>
<proteinExistence type="predicted"/>
<reference evidence="1 2" key="1">
    <citation type="submission" date="2021-12" db="EMBL/GenBank/DDBJ databases">
        <title>Complete genome sequence of Phytobacter diazotrophicus TA9734.</title>
        <authorList>
            <person name="Kubota H."/>
            <person name="Nakayama Y."/>
            <person name="Ariyoshi T."/>
        </authorList>
    </citation>
    <scope>NUCLEOTIDE SEQUENCE [LARGE SCALE GENOMIC DNA]</scope>
    <source>
        <strain evidence="1 2">TA9734</strain>
    </source>
</reference>
<evidence type="ECO:0000313" key="1">
    <source>
        <dbReference type="EMBL" id="BDD51817.1"/>
    </source>
</evidence>
<organism evidence="1 2">
    <name type="scientific">Phytobacter diazotrophicus</name>
    <dbReference type="NCBI Taxonomy" id="395631"/>
    <lineage>
        <taxon>Bacteria</taxon>
        <taxon>Pseudomonadati</taxon>
        <taxon>Pseudomonadota</taxon>
        <taxon>Gammaproteobacteria</taxon>
        <taxon>Enterobacterales</taxon>
        <taxon>Enterobacteriaceae</taxon>
        <taxon>Phytobacter</taxon>
    </lineage>
</organism>